<dbReference type="InterPro" id="IPR000182">
    <property type="entry name" value="GNAT_dom"/>
</dbReference>
<organism evidence="3 4">
    <name type="scientific">Sphingobium limneticum</name>
    <dbReference type="NCBI Taxonomy" id="1007511"/>
    <lineage>
        <taxon>Bacteria</taxon>
        <taxon>Pseudomonadati</taxon>
        <taxon>Pseudomonadota</taxon>
        <taxon>Alphaproteobacteria</taxon>
        <taxon>Sphingomonadales</taxon>
        <taxon>Sphingomonadaceae</taxon>
        <taxon>Sphingobium</taxon>
    </lineage>
</organism>
<proteinExistence type="predicted"/>
<dbReference type="CDD" id="cd04301">
    <property type="entry name" value="NAT_SF"/>
    <property type="match status" value="1"/>
</dbReference>
<protein>
    <submittedName>
        <fullName evidence="3">N-acetyltransferase family protein</fullName>
    </submittedName>
</protein>
<evidence type="ECO:0000313" key="5">
    <source>
        <dbReference type="Proteomes" id="UP000326364"/>
    </source>
</evidence>
<dbReference type="NCBIfam" id="NF040504">
    <property type="entry name" value="resist_ArsN1b"/>
    <property type="match status" value="1"/>
</dbReference>
<evidence type="ECO:0000313" key="2">
    <source>
        <dbReference type="EMBL" id="KAA9012819.1"/>
    </source>
</evidence>
<dbReference type="SUPFAM" id="SSF55729">
    <property type="entry name" value="Acyl-CoA N-acyltransferases (Nat)"/>
    <property type="match status" value="1"/>
</dbReference>
<dbReference type="PANTHER" id="PTHR43072">
    <property type="entry name" value="N-ACETYLTRANSFERASE"/>
    <property type="match status" value="1"/>
</dbReference>
<dbReference type="Proteomes" id="UP000326364">
    <property type="component" value="Unassembled WGS sequence"/>
</dbReference>
<dbReference type="AlphaFoldDB" id="A0A5J5HS02"/>
<dbReference type="InterPro" id="IPR016181">
    <property type="entry name" value="Acyl_CoA_acyltransferase"/>
</dbReference>
<dbReference type="PROSITE" id="PS51186">
    <property type="entry name" value="GNAT"/>
    <property type="match status" value="1"/>
</dbReference>
<evidence type="ECO:0000313" key="3">
    <source>
        <dbReference type="EMBL" id="KAA9025038.1"/>
    </source>
</evidence>
<dbReference type="Proteomes" id="UP000325933">
    <property type="component" value="Unassembled WGS sequence"/>
</dbReference>
<keyword evidence="3" id="KW-0808">Transferase</keyword>
<dbReference type="Gene3D" id="3.40.630.30">
    <property type="match status" value="1"/>
</dbReference>
<name>A0A5J5HS02_9SPHN</name>
<feature type="domain" description="N-acetyltransferase" evidence="1">
    <location>
        <begin position="9"/>
        <end position="169"/>
    </location>
</feature>
<comment type="caution">
    <text evidence="3">The sequence shown here is derived from an EMBL/GenBank/DDBJ whole genome shotgun (WGS) entry which is preliminary data.</text>
</comment>
<accession>A0A5J5HS02</accession>
<dbReference type="PANTHER" id="PTHR43072:SF8">
    <property type="entry name" value="ACYLTRANSFERASE FABY-RELATED"/>
    <property type="match status" value="1"/>
</dbReference>
<dbReference type="Pfam" id="PF13420">
    <property type="entry name" value="Acetyltransf_4"/>
    <property type="match status" value="1"/>
</dbReference>
<gene>
    <name evidence="3" type="ORF">F4U95_20620</name>
    <name evidence="2" type="ORF">F4U96_20505</name>
</gene>
<keyword evidence="5" id="KW-1185">Reference proteome</keyword>
<evidence type="ECO:0000313" key="4">
    <source>
        <dbReference type="Proteomes" id="UP000325933"/>
    </source>
</evidence>
<dbReference type="EMBL" id="VYQB01000020">
    <property type="protein sequence ID" value="KAA9012819.1"/>
    <property type="molecule type" value="Genomic_DNA"/>
</dbReference>
<dbReference type="GO" id="GO:0016747">
    <property type="term" value="F:acyltransferase activity, transferring groups other than amino-acyl groups"/>
    <property type="evidence" value="ECO:0007669"/>
    <property type="project" value="InterPro"/>
</dbReference>
<evidence type="ECO:0000259" key="1">
    <source>
        <dbReference type="PROSITE" id="PS51186"/>
    </source>
</evidence>
<reference evidence="4 5" key="1">
    <citation type="submission" date="2019-09" db="EMBL/GenBank/DDBJ databases">
        <authorList>
            <person name="Feng G."/>
        </authorList>
    </citation>
    <scope>NUCLEOTIDE SEQUENCE [LARGE SCALE GENOMIC DNA]</scope>
    <source>
        <strain evidence="3 4">KACC 19283</strain>
        <strain evidence="2 5">KACC 19284</strain>
    </source>
</reference>
<dbReference type="EMBL" id="VYQA01000020">
    <property type="protein sequence ID" value="KAA9025038.1"/>
    <property type="molecule type" value="Genomic_DNA"/>
</dbReference>
<sequence length="169" mass="18380">MVARMKGPALIRAATTADAPAIQAIYAPVVEHTAISFEETPPSVAEMAARIEATMQDYPYLVAELDGEVAGYAYASQHRTRAAYRTSVDVTVYIAEGVRRSGVGRALYGKLLPALAERGFHAAFAGIALPNEGSIALHESMGFMSLGIYHEVGRKFGNWHDVGWWQRLL</sequence>